<sequence>MSSKWIKTRILLRNEILRSFVPDTRLYNESNLLYMLNKHTMVYVKPVNGTFGQGVIRVEKLSAGRFNFRIGTTSRTYTTYRELFHSLKNVKLNRAYLIQKGIRLLTYRGRIFDIRVMVQKNASDRWETTGYIGRVAHPKKIVTNFHNSGKPLPLEILLGDHIRETEKKEYIDKLSRLGLKIAKQFSKTHSGYKEIGVDIGLDRTLKPWILEVNTAPDPFIFNQLKDKRMFNKALRLARLRGRFIARKRTKRR</sequence>
<gene>
    <name evidence="1" type="ORF">ACFPOG_30175</name>
</gene>
<proteinExistence type="predicted"/>
<dbReference type="Pfam" id="PF14398">
    <property type="entry name" value="ATPgrasp_YheCD"/>
    <property type="match status" value="1"/>
</dbReference>
<dbReference type="InterPro" id="IPR026838">
    <property type="entry name" value="YheC/D"/>
</dbReference>
<evidence type="ECO:0000313" key="1">
    <source>
        <dbReference type="EMBL" id="MFC5452477.1"/>
    </source>
</evidence>
<dbReference type="Proteomes" id="UP001596044">
    <property type="component" value="Unassembled WGS sequence"/>
</dbReference>
<comment type="caution">
    <text evidence="1">The sequence shown here is derived from an EMBL/GenBank/DDBJ whole genome shotgun (WGS) entry which is preliminary data.</text>
</comment>
<protein>
    <submittedName>
        <fullName evidence="1">YheC/YheD family protein</fullName>
    </submittedName>
</protein>
<keyword evidence="2" id="KW-1185">Reference proteome</keyword>
<evidence type="ECO:0000313" key="2">
    <source>
        <dbReference type="Proteomes" id="UP001596044"/>
    </source>
</evidence>
<organism evidence="1 2">
    <name type="scientific">Paenibacillus aestuarii</name>
    <dbReference type="NCBI Taxonomy" id="516965"/>
    <lineage>
        <taxon>Bacteria</taxon>
        <taxon>Bacillati</taxon>
        <taxon>Bacillota</taxon>
        <taxon>Bacilli</taxon>
        <taxon>Bacillales</taxon>
        <taxon>Paenibacillaceae</taxon>
        <taxon>Paenibacillus</taxon>
    </lineage>
</organism>
<name>A0ABW0KIC2_9BACL</name>
<dbReference type="Gene3D" id="3.30.470.20">
    <property type="entry name" value="ATP-grasp fold, B domain"/>
    <property type="match status" value="1"/>
</dbReference>
<dbReference type="RefSeq" id="WP_377526769.1">
    <property type="nucleotide sequence ID" value="NZ_JBHSMJ010000054.1"/>
</dbReference>
<reference evidence="2" key="1">
    <citation type="journal article" date="2019" name="Int. J. Syst. Evol. Microbiol.">
        <title>The Global Catalogue of Microorganisms (GCM) 10K type strain sequencing project: providing services to taxonomists for standard genome sequencing and annotation.</title>
        <authorList>
            <consortium name="The Broad Institute Genomics Platform"/>
            <consortium name="The Broad Institute Genome Sequencing Center for Infectious Disease"/>
            <person name="Wu L."/>
            <person name="Ma J."/>
        </authorList>
    </citation>
    <scope>NUCLEOTIDE SEQUENCE [LARGE SCALE GENOMIC DNA]</scope>
    <source>
        <strain evidence="2">KACC 11904</strain>
    </source>
</reference>
<dbReference type="EMBL" id="JBHSMJ010000054">
    <property type="protein sequence ID" value="MFC5452477.1"/>
    <property type="molecule type" value="Genomic_DNA"/>
</dbReference>
<dbReference type="SUPFAM" id="SSF56059">
    <property type="entry name" value="Glutathione synthetase ATP-binding domain-like"/>
    <property type="match status" value="1"/>
</dbReference>
<accession>A0ABW0KIC2</accession>